<accession>A0A9N9CXF8</accession>
<dbReference type="Gene3D" id="2.60.40.770">
    <property type="match status" value="1"/>
</dbReference>
<dbReference type="Proteomes" id="UP000789375">
    <property type="component" value="Unassembled WGS sequence"/>
</dbReference>
<proteinExistence type="predicted"/>
<dbReference type="AlphaFoldDB" id="A0A9N9CXF8"/>
<comment type="caution">
    <text evidence="3">The sequence shown here is derived from an EMBL/GenBank/DDBJ whole genome shotgun (WGS) entry which is preliminary data.</text>
</comment>
<protein>
    <recommendedName>
        <fullName evidence="1">Phosphatidylglycerol/phosphatidylinositol transfer protein</fullName>
    </recommendedName>
</protein>
<name>A0A9N9CXF8_FUNMO</name>
<organism evidence="3 4">
    <name type="scientific">Funneliformis mosseae</name>
    <name type="common">Endomycorrhizal fungus</name>
    <name type="synonym">Glomus mosseae</name>
    <dbReference type="NCBI Taxonomy" id="27381"/>
    <lineage>
        <taxon>Eukaryota</taxon>
        <taxon>Fungi</taxon>
        <taxon>Fungi incertae sedis</taxon>
        <taxon>Mucoromycota</taxon>
        <taxon>Glomeromycotina</taxon>
        <taxon>Glomeromycetes</taxon>
        <taxon>Glomerales</taxon>
        <taxon>Glomeraceae</taxon>
        <taxon>Funneliformis</taxon>
    </lineage>
</organism>
<dbReference type="InterPro" id="IPR003172">
    <property type="entry name" value="ML_dom"/>
</dbReference>
<feature type="domain" description="MD-2-related lipid-recognition" evidence="2">
    <location>
        <begin position="15"/>
        <end position="134"/>
    </location>
</feature>
<evidence type="ECO:0000259" key="2">
    <source>
        <dbReference type="SMART" id="SM00737"/>
    </source>
</evidence>
<reference evidence="3" key="1">
    <citation type="submission" date="2021-06" db="EMBL/GenBank/DDBJ databases">
        <authorList>
            <person name="Kallberg Y."/>
            <person name="Tangrot J."/>
            <person name="Rosling A."/>
        </authorList>
    </citation>
    <scope>NUCLEOTIDE SEQUENCE</scope>
    <source>
        <strain evidence="3">87-6 pot B 2015</strain>
    </source>
</reference>
<dbReference type="SMART" id="SM00737">
    <property type="entry name" value="ML"/>
    <property type="match status" value="1"/>
</dbReference>
<dbReference type="SUPFAM" id="SSF81296">
    <property type="entry name" value="E set domains"/>
    <property type="match status" value="1"/>
</dbReference>
<keyword evidence="4" id="KW-1185">Reference proteome</keyword>
<evidence type="ECO:0000313" key="4">
    <source>
        <dbReference type="Proteomes" id="UP000789375"/>
    </source>
</evidence>
<evidence type="ECO:0000313" key="3">
    <source>
        <dbReference type="EMBL" id="CAG8615512.1"/>
    </source>
</evidence>
<dbReference type="Pfam" id="PF02221">
    <property type="entry name" value="E1_DerP2_DerF2"/>
    <property type="match status" value="1"/>
</dbReference>
<evidence type="ECO:0000256" key="1">
    <source>
        <dbReference type="ARBA" id="ARBA00016056"/>
    </source>
</evidence>
<sequence>MVNAIPHKLLKRTSFNACFTPGASSAPALLQVSISPDPPVAGTNVKVSVSGTFSKDVTAQTKLVVAFADFSKQPIAPPFVTDACTGSGCPIKAGDSYSQSVDVLVPNNLPSNYIMGAGVGNSESDILGCAYAIINEFTSLFF</sequence>
<dbReference type="EMBL" id="CAJVPP010002923">
    <property type="protein sequence ID" value="CAG8615512.1"/>
    <property type="molecule type" value="Genomic_DNA"/>
</dbReference>
<gene>
    <name evidence="3" type="ORF">FMOSSE_LOCUS9696</name>
</gene>
<dbReference type="InterPro" id="IPR014756">
    <property type="entry name" value="Ig_E-set"/>
</dbReference>